<evidence type="ECO:0000313" key="4">
    <source>
        <dbReference type="EMBL" id="MCT8388493.1"/>
    </source>
</evidence>
<dbReference type="CDD" id="cd00761">
    <property type="entry name" value="Glyco_tranf_GTA_type"/>
    <property type="match status" value="1"/>
</dbReference>
<dbReference type="Pfam" id="PF00535">
    <property type="entry name" value="Glycos_transf_2"/>
    <property type="match status" value="1"/>
</dbReference>
<proteinExistence type="predicted"/>
<evidence type="ECO:0000313" key="5">
    <source>
        <dbReference type="Proteomes" id="UP001525857"/>
    </source>
</evidence>
<evidence type="ECO:0000259" key="3">
    <source>
        <dbReference type="Pfam" id="PF00535"/>
    </source>
</evidence>
<dbReference type="PANTHER" id="PTHR22916:SF51">
    <property type="entry name" value="GLYCOSYLTRANSFERASE EPSH-RELATED"/>
    <property type="match status" value="1"/>
</dbReference>
<comment type="caution">
    <text evidence="4">The sequence shown here is derived from an EMBL/GenBank/DDBJ whole genome shotgun (WGS) entry which is preliminary data.</text>
</comment>
<dbReference type="EMBL" id="QVOV01000001">
    <property type="protein sequence ID" value="MCT8388493.1"/>
    <property type="molecule type" value="Genomic_DNA"/>
</dbReference>
<dbReference type="InterPro" id="IPR001173">
    <property type="entry name" value="Glyco_trans_2-like"/>
</dbReference>
<name>A0ABT2NSZ6_9LACO</name>
<dbReference type="InterPro" id="IPR029044">
    <property type="entry name" value="Nucleotide-diphossugar_trans"/>
</dbReference>
<dbReference type="PANTHER" id="PTHR22916">
    <property type="entry name" value="GLYCOSYLTRANSFERASE"/>
    <property type="match status" value="1"/>
</dbReference>
<keyword evidence="5" id="KW-1185">Reference proteome</keyword>
<dbReference type="SUPFAM" id="SSF53448">
    <property type="entry name" value="Nucleotide-diphospho-sugar transferases"/>
    <property type="match status" value="1"/>
</dbReference>
<reference evidence="4 5" key="1">
    <citation type="submission" date="2018-08" db="EMBL/GenBank/DDBJ databases">
        <title>Draft genome sequences of Leuconostoc spp. and Weissella spp. with biocontrol potential.</title>
        <authorList>
            <person name="Lo R."/>
            <person name="Ho V.T.T."/>
            <person name="Turner M.S."/>
        </authorList>
    </citation>
    <scope>NUCLEOTIDE SEQUENCE [LARGE SCALE GENOMIC DNA]</scope>
    <source>
        <strain evidence="4 5">733</strain>
    </source>
</reference>
<dbReference type="Proteomes" id="UP001525857">
    <property type="component" value="Unassembled WGS sequence"/>
</dbReference>
<accession>A0ABT2NSZ6</accession>
<sequence>MNLHDQQPTVSIVMPVYNVEKYLDESIRSVLNQTFQDFELLIINDGSTDNSVCIAESYRQDDRVKIFSIPNSGISAARNFGMQHACGEYLYFIDPDDFAATNLLHETVNQMISFNSDMAIFDFNEVNEKSETIQSGMLLQQPSECLATDALIKKYLLGDVPNYAWSYVVKREAFTSNNIIFPEGKVYEDLAMFPHLLFSINHAVLLHQSLYNYRLRSDSLTAAKQISAESLTDYVMNLTENEDWLVNKFGRENPSELGIYFLRHFLQIFLTASKSSGLDYFSVIDIVIDRIKHYFSFYAFQKIAFKQMIVACIIKINLGRALYLALSGSRKRQKYN</sequence>
<dbReference type="RefSeq" id="WP_261656138.1">
    <property type="nucleotide sequence ID" value="NZ_QVOV01000001.1"/>
</dbReference>
<evidence type="ECO:0000256" key="1">
    <source>
        <dbReference type="ARBA" id="ARBA00022676"/>
    </source>
</evidence>
<gene>
    <name evidence="4" type="ORF">D0501_00030</name>
</gene>
<dbReference type="Gene3D" id="3.90.550.10">
    <property type="entry name" value="Spore Coat Polysaccharide Biosynthesis Protein SpsA, Chain A"/>
    <property type="match status" value="1"/>
</dbReference>
<feature type="domain" description="Glycosyltransferase 2-like" evidence="3">
    <location>
        <begin position="11"/>
        <end position="136"/>
    </location>
</feature>
<protein>
    <submittedName>
        <fullName evidence="4">Glycosyltransferase family 2 protein</fullName>
    </submittedName>
</protein>
<keyword evidence="1" id="KW-0328">Glycosyltransferase</keyword>
<keyword evidence="2" id="KW-0808">Transferase</keyword>
<evidence type="ECO:0000256" key="2">
    <source>
        <dbReference type="ARBA" id="ARBA00022679"/>
    </source>
</evidence>
<organism evidence="4 5">
    <name type="scientific">Leuconostoc holzapfelii</name>
    <dbReference type="NCBI Taxonomy" id="434464"/>
    <lineage>
        <taxon>Bacteria</taxon>
        <taxon>Bacillati</taxon>
        <taxon>Bacillota</taxon>
        <taxon>Bacilli</taxon>
        <taxon>Lactobacillales</taxon>
        <taxon>Lactobacillaceae</taxon>
        <taxon>Leuconostoc</taxon>
    </lineage>
</organism>